<protein>
    <submittedName>
        <fullName evidence="1">Uncharacterized protein</fullName>
    </submittedName>
</protein>
<gene>
    <name evidence="1" type="ORF">CHLFYP18_02813</name>
</gene>
<proteinExistence type="predicted"/>
<dbReference type="EMBL" id="CACRUH010000071">
    <property type="protein sequence ID" value="VYU78200.1"/>
    <property type="molecule type" value="Genomic_DNA"/>
</dbReference>
<sequence>MIDIEYTCTQIKSAYTKTPITNSRNKFNEI</sequence>
<reference evidence="1" key="1">
    <citation type="submission" date="2019-11" db="EMBL/GenBank/DDBJ databases">
        <authorList>
            <person name="Feng L."/>
        </authorList>
    </citation>
    <scope>NUCLEOTIDE SEQUENCE</scope>
    <source>
        <strain evidence="1">ChathewayiLFYP18</strain>
    </source>
</reference>
<accession>A0A6N3HQ50</accession>
<evidence type="ECO:0000313" key="1">
    <source>
        <dbReference type="EMBL" id="VYU78200.1"/>
    </source>
</evidence>
<name>A0A6N3HQ50_9FIRM</name>
<organism evidence="1">
    <name type="scientific">Hungatella hathewayi</name>
    <dbReference type="NCBI Taxonomy" id="154046"/>
    <lineage>
        <taxon>Bacteria</taxon>
        <taxon>Bacillati</taxon>
        <taxon>Bacillota</taxon>
        <taxon>Clostridia</taxon>
        <taxon>Lachnospirales</taxon>
        <taxon>Lachnospiraceae</taxon>
        <taxon>Hungatella</taxon>
    </lineage>
</organism>
<dbReference type="AlphaFoldDB" id="A0A6N3HQ50"/>